<gene>
    <name evidence="6" type="ORF">HMPREF9629_02018</name>
</gene>
<dbReference type="GO" id="GO:0009982">
    <property type="term" value="F:pseudouridine synthase activity"/>
    <property type="evidence" value="ECO:0007669"/>
    <property type="project" value="InterPro"/>
</dbReference>
<dbReference type="PATRIC" id="fig|796937.3.peg.1229"/>
<dbReference type="HOGENOM" id="CLU_016902_8_2_9"/>
<dbReference type="SUPFAM" id="SSF55120">
    <property type="entry name" value="Pseudouridine synthase"/>
    <property type="match status" value="1"/>
</dbReference>
<reference evidence="6 7" key="1">
    <citation type="submission" date="2011-08" db="EMBL/GenBank/DDBJ databases">
        <title>The Genome Sequence of Eubacteriaceae bacterium ACC19a.</title>
        <authorList>
            <consortium name="The Broad Institute Genome Sequencing Platform"/>
            <person name="Earl A."/>
            <person name="Ward D."/>
            <person name="Feldgarden M."/>
            <person name="Gevers D."/>
            <person name="Sizova M."/>
            <person name="Hazen A."/>
            <person name="Epstein S."/>
            <person name="Young S.K."/>
            <person name="Zeng Q."/>
            <person name="Gargeya S."/>
            <person name="Fitzgerald M."/>
            <person name="Haas B."/>
            <person name="Abouelleil A."/>
            <person name="Alvarado L."/>
            <person name="Arachchi H.M."/>
            <person name="Berlin A."/>
            <person name="Brown A."/>
            <person name="Chapman S.B."/>
            <person name="Chen Z."/>
            <person name="Dunbar C."/>
            <person name="Freedman E."/>
            <person name="Gearin G."/>
            <person name="Gellesch M."/>
            <person name="Goldberg J."/>
            <person name="Griggs A."/>
            <person name="Gujja S."/>
            <person name="Heiman D."/>
            <person name="Howarth C."/>
            <person name="Larson L."/>
            <person name="Lui A."/>
            <person name="MacDonald P.J.P."/>
            <person name="Montmayeur A."/>
            <person name="Murphy C."/>
            <person name="Neiman D."/>
            <person name="Pearson M."/>
            <person name="Priest M."/>
            <person name="Roberts A."/>
            <person name="Saif S."/>
            <person name="Shea T."/>
            <person name="Shenoy N."/>
            <person name="Sisk P."/>
            <person name="Stolte C."/>
            <person name="Sykes S."/>
            <person name="Wortman J."/>
            <person name="Nusbaum C."/>
            <person name="Birren B."/>
        </authorList>
    </citation>
    <scope>NUCLEOTIDE SEQUENCE [LARGE SCALE GENOMIC DNA]</scope>
    <source>
        <strain evidence="6 7">ACC19a</strain>
    </source>
</reference>
<dbReference type="NCBIfam" id="TIGR00005">
    <property type="entry name" value="rluA_subfam"/>
    <property type="match status" value="1"/>
</dbReference>
<dbReference type="CDD" id="cd02869">
    <property type="entry name" value="PseudoU_synth_RluA_like"/>
    <property type="match status" value="1"/>
</dbReference>
<evidence type="ECO:0000256" key="3">
    <source>
        <dbReference type="PIRSR" id="PIRSR606225-1"/>
    </source>
</evidence>
<comment type="catalytic activity">
    <reaction evidence="1 4">
        <text>a uridine in RNA = a pseudouridine in RNA</text>
        <dbReference type="Rhea" id="RHEA:48348"/>
        <dbReference type="Rhea" id="RHEA-COMP:12068"/>
        <dbReference type="Rhea" id="RHEA-COMP:12069"/>
        <dbReference type="ChEBI" id="CHEBI:65314"/>
        <dbReference type="ChEBI" id="CHEBI:65315"/>
    </reaction>
</comment>
<proteinExistence type="inferred from homology"/>
<feature type="domain" description="Pseudouridine synthase RsuA/RluA-like" evidence="5">
    <location>
        <begin position="92"/>
        <end position="242"/>
    </location>
</feature>
<dbReference type="RefSeq" id="WP_009526234.1">
    <property type="nucleotide sequence ID" value="NZ_JH414565.1"/>
</dbReference>
<evidence type="ECO:0000313" key="6">
    <source>
        <dbReference type="EMBL" id="EHL15027.1"/>
    </source>
</evidence>
<comment type="caution">
    <text evidence="6">The sequence shown here is derived from an EMBL/GenBank/DDBJ whole genome shotgun (WGS) entry which is preliminary data.</text>
</comment>
<comment type="similarity">
    <text evidence="2 4">Belongs to the pseudouridine synthase RluA family.</text>
</comment>
<feature type="active site" evidence="3">
    <location>
        <position position="139"/>
    </location>
</feature>
<dbReference type="InterPro" id="IPR050188">
    <property type="entry name" value="RluA_PseudoU_synthase"/>
</dbReference>
<comment type="function">
    <text evidence="4">Responsible for synthesis of pseudouridine from uracil.</text>
</comment>
<dbReference type="PANTHER" id="PTHR21600:SF44">
    <property type="entry name" value="RIBOSOMAL LARGE SUBUNIT PSEUDOURIDINE SYNTHASE D"/>
    <property type="match status" value="1"/>
</dbReference>
<keyword evidence="4" id="KW-0413">Isomerase</keyword>
<dbReference type="GO" id="GO:0003723">
    <property type="term" value="F:RNA binding"/>
    <property type="evidence" value="ECO:0007669"/>
    <property type="project" value="InterPro"/>
</dbReference>
<accession>G9X0T2</accession>
<dbReference type="InterPro" id="IPR006145">
    <property type="entry name" value="PsdUridine_synth_RsuA/RluA"/>
</dbReference>
<dbReference type="InterPro" id="IPR006225">
    <property type="entry name" value="PsdUridine_synth_RluC/D"/>
</dbReference>
<dbReference type="AlphaFoldDB" id="G9X0T2"/>
<dbReference type="EMBL" id="AFZE01000017">
    <property type="protein sequence ID" value="EHL15027.1"/>
    <property type="molecule type" value="Genomic_DNA"/>
</dbReference>
<dbReference type="GO" id="GO:0140098">
    <property type="term" value="F:catalytic activity, acting on RNA"/>
    <property type="evidence" value="ECO:0007669"/>
    <property type="project" value="UniProtKB-ARBA"/>
</dbReference>
<dbReference type="PANTHER" id="PTHR21600">
    <property type="entry name" value="MITOCHONDRIAL RNA PSEUDOURIDINE SYNTHASE"/>
    <property type="match status" value="1"/>
</dbReference>
<dbReference type="Proteomes" id="UP000006437">
    <property type="component" value="Unassembled WGS sequence"/>
</dbReference>
<dbReference type="InterPro" id="IPR020103">
    <property type="entry name" value="PsdUridine_synth_cat_dom_sf"/>
</dbReference>
<evidence type="ECO:0000313" key="7">
    <source>
        <dbReference type="Proteomes" id="UP000006437"/>
    </source>
</evidence>
<sequence>MYIEDRQKYNEFIYVCDNDMNLKTALLDMMKFSVRGSIGIKNGEGRLTVNGKERPKNGQLKEGDIIKIIFEDESSDYKTQYKDIKILYEDEDLLIVDKPAFMVVHPTKSHLEDTLLNYIQGIFESKNIKSKVRFVSRLDRDTSGIITVAKNSFSHYALSQGFVSDKIKKYYTAVVKNSMKDEKGTIKLKIAKADDDMRRIISQNGQDAVTHYQVLKNEKKFAIVKLLLETGRTHQIRVHLSAVGNYIIGDELYGEKSELISRQALHCSRLELVSPRNMKEIVVESKLPDDINALIEELE</sequence>
<name>G9X0T2_9FIRM</name>
<dbReference type="GO" id="GO:0000455">
    <property type="term" value="P:enzyme-directed rRNA pseudouridine synthesis"/>
    <property type="evidence" value="ECO:0007669"/>
    <property type="project" value="TreeGrafter"/>
</dbReference>
<evidence type="ECO:0000256" key="1">
    <source>
        <dbReference type="ARBA" id="ARBA00000073"/>
    </source>
</evidence>
<dbReference type="EC" id="5.4.99.-" evidence="4"/>
<dbReference type="Pfam" id="PF00849">
    <property type="entry name" value="PseudoU_synth_2"/>
    <property type="match status" value="1"/>
</dbReference>
<dbReference type="Gene3D" id="3.30.2350.10">
    <property type="entry name" value="Pseudouridine synthase"/>
    <property type="match status" value="1"/>
</dbReference>
<organism evidence="6 7">
    <name type="scientific">Peptoanaerobacter stomatis</name>
    <dbReference type="NCBI Taxonomy" id="796937"/>
    <lineage>
        <taxon>Bacteria</taxon>
        <taxon>Bacillati</taxon>
        <taxon>Bacillota</taxon>
        <taxon>Clostridia</taxon>
        <taxon>Peptostreptococcales</taxon>
        <taxon>Filifactoraceae</taxon>
        <taxon>Peptoanaerobacter</taxon>
    </lineage>
</organism>
<evidence type="ECO:0000256" key="4">
    <source>
        <dbReference type="RuleBase" id="RU362028"/>
    </source>
</evidence>
<dbReference type="BioCyc" id="EBAC796937-HMP:GMGH-2026-MONOMER"/>
<evidence type="ECO:0000256" key="2">
    <source>
        <dbReference type="ARBA" id="ARBA00010876"/>
    </source>
</evidence>
<protein>
    <recommendedName>
        <fullName evidence="4">Pseudouridine synthase</fullName>
        <ecNumber evidence="4">5.4.99.-</ecNumber>
    </recommendedName>
</protein>
<evidence type="ECO:0000259" key="5">
    <source>
        <dbReference type="Pfam" id="PF00849"/>
    </source>
</evidence>